<dbReference type="RefSeq" id="WP_075636558.1">
    <property type="nucleotide sequence ID" value="NZ_MKIO01000040.1"/>
</dbReference>
<evidence type="ECO:0000313" key="4">
    <source>
        <dbReference type="Proteomes" id="UP000186143"/>
    </source>
</evidence>
<accession>A0A1Q9AEF7</accession>
<dbReference type="AlphaFoldDB" id="A0A1Q9AEF7"/>
<keyword evidence="1 3" id="KW-0378">Hydrolase</keyword>
<dbReference type="OrthoDB" id="9811489at2"/>
<proteinExistence type="predicted"/>
<feature type="domain" description="Isochorismatase-like" evidence="2">
    <location>
        <begin position="16"/>
        <end position="185"/>
    </location>
</feature>
<dbReference type="Gene3D" id="3.40.50.850">
    <property type="entry name" value="Isochorismatase-like"/>
    <property type="match status" value="1"/>
</dbReference>
<organism evidence="3 4">
    <name type="scientific">Xaviernesmea rhizosphaerae</name>
    <dbReference type="NCBI Taxonomy" id="1672749"/>
    <lineage>
        <taxon>Bacteria</taxon>
        <taxon>Pseudomonadati</taxon>
        <taxon>Pseudomonadota</taxon>
        <taxon>Alphaproteobacteria</taxon>
        <taxon>Hyphomicrobiales</taxon>
        <taxon>Rhizobiaceae</taxon>
        <taxon>Rhizobium/Agrobacterium group</taxon>
        <taxon>Xaviernesmea</taxon>
    </lineage>
</organism>
<dbReference type="EMBL" id="MKIO01000040">
    <property type="protein sequence ID" value="OLP53335.1"/>
    <property type="molecule type" value="Genomic_DNA"/>
</dbReference>
<dbReference type="InterPro" id="IPR050272">
    <property type="entry name" value="Isochorismatase-like_hydrls"/>
</dbReference>
<reference evidence="3 4" key="1">
    <citation type="submission" date="2016-09" db="EMBL/GenBank/DDBJ databases">
        <title>Rhizobium sp. nov., a novel species isolated from the rice rhizosphere.</title>
        <authorList>
            <person name="Zhao J."/>
            <person name="Zhang X."/>
        </authorList>
    </citation>
    <scope>NUCLEOTIDE SEQUENCE [LARGE SCALE GENOMIC DNA]</scope>
    <source>
        <strain evidence="3 4">MH17</strain>
    </source>
</reference>
<dbReference type="Pfam" id="PF00857">
    <property type="entry name" value="Isochorismatase"/>
    <property type="match status" value="1"/>
</dbReference>
<evidence type="ECO:0000313" key="3">
    <source>
        <dbReference type="EMBL" id="OLP53335.1"/>
    </source>
</evidence>
<evidence type="ECO:0000259" key="2">
    <source>
        <dbReference type="Pfam" id="PF00857"/>
    </source>
</evidence>
<name>A0A1Q9AEF7_9HYPH</name>
<comment type="caution">
    <text evidence="3">The sequence shown here is derived from an EMBL/GenBank/DDBJ whole genome shotgun (WGS) entry which is preliminary data.</text>
</comment>
<dbReference type="CDD" id="cd00431">
    <property type="entry name" value="cysteine_hydrolases"/>
    <property type="match status" value="1"/>
</dbReference>
<dbReference type="PANTHER" id="PTHR43540">
    <property type="entry name" value="PEROXYUREIDOACRYLATE/UREIDOACRYLATE AMIDOHYDROLASE-RELATED"/>
    <property type="match status" value="1"/>
</dbReference>
<protein>
    <submittedName>
        <fullName evidence="3">Cysteine hydrolase</fullName>
    </submittedName>
</protein>
<dbReference type="SUPFAM" id="SSF52499">
    <property type="entry name" value="Isochorismatase-like hydrolases"/>
    <property type="match status" value="1"/>
</dbReference>
<dbReference type="InterPro" id="IPR000868">
    <property type="entry name" value="Isochorismatase-like_dom"/>
</dbReference>
<dbReference type="Proteomes" id="UP000186143">
    <property type="component" value="Unassembled WGS sequence"/>
</dbReference>
<evidence type="ECO:0000256" key="1">
    <source>
        <dbReference type="ARBA" id="ARBA00022801"/>
    </source>
</evidence>
<dbReference type="PANTHER" id="PTHR43540:SF6">
    <property type="entry name" value="ISOCHORISMATASE-LIKE DOMAIN-CONTAINING PROTEIN"/>
    <property type="match status" value="1"/>
</dbReference>
<dbReference type="InterPro" id="IPR036380">
    <property type="entry name" value="Isochorismatase-like_sf"/>
</dbReference>
<dbReference type="GO" id="GO:0016787">
    <property type="term" value="F:hydrolase activity"/>
    <property type="evidence" value="ECO:0007669"/>
    <property type="project" value="UniProtKB-KW"/>
</dbReference>
<dbReference type="STRING" id="1672749.BJF92_00785"/>
<sequence length="200" mass="22446">MAQSFDREEQGDWRHLCVDMQRLFSEDTPWHVPWMARILPQVSAIAGRHAERSLFTRFITPEKAEDMPGAWVDYYRKWPMMTRAALPAEMLGLMPELARFVPPGRLFDKAVYSPWADGRLHPLLQAEGVRRLVMTGGETDVCVMAALLGAVDLGYHITLIKDGLCSGTDATHDDSLELLGSRFSVQVEILTAEAFLSRAG</sequence>
<gene>
    <name evidence="3" type="ORF">BJF92_00785</name>
</gene>